<feature type="transmembrane region" description="Helical" evidence="1">
    <location>
        <begin position="113"/>
        <end position="131"/>
    </location>
</feature>
<keyword evidence="1" id="KW-1133">Transmembrane helix</keyword>
<keyword evidence="1" id="KW-0472">Membrane</keyword>
<feature type="transmembrane region" description="Helical" evidence="1">
    <location>
        <begin position="76"/>
        <end position="101"/>
    </location>
</feature>
<name>A0A178M0E5_MYCIR</name>
<dbReference type="Proteomes" id="UP000078396">
    <property type="component" value="Unassembled WGS sequence"/>
</dbReference>
<feature type="transmembrane region" description="Helical" evidence="1">
    <location>
        <begin position="12"/>
        <end position="32"/>
    </location>
</feature>
<protein>
    <submittedName>
        <fullName evidence="2">Uncharacterized protein</fullName>
    </submittedName>
</protein>
<feature type="transmembrane region" description="Helical" evidence="1">
    <location>
        <begin position="48"/>
        <end position="69"/>
    </location>
</feature>
<evidence type="ECO:0000256" key="1">
    <source>
        <dbReference type="SAM" id="Phobius"/>
    </source>
</evidence>
<sequence>MTVSPTEADNRTVQFARVLGPFLAIACAAAALRTPQLEQLYAELTGTILWPTALGGFGLLGGLTVVAFHQRWNDPAAILISAFGWLVTVRSILLLAFPTFVADRVDLSFGGSTLWPVVHLGFGAAGGYLAYVGYSDALRTLVAAKRTQGP</sequence>
<dbReference type="EMBL" id="LWCS01000015">
    <property type="protein sequence ID" value="OAN39876.1"/>
    <property type="molecule type" value="Genomic_DNA"/>
</dbReference>
<dbReference type="STRING" id="912594.AWC12_23095"/>
<comment type="caution">
    <text evidence="2">The sequence shown here is derived from an EMBL/GenBank/DDBJ whole genome shotgun (WGS) entry which is preliminary data.</text>
</comment>
<evidence type="ECO:0000313" key="3">
    <source>
        <dbReference type="Proteomes" id="UP000078396"/>
    </source>
</evidence>
<dbReference type="RefSeq" id="WP_064280902.1">
    <property type="nucleotide sequence ID" value="NZ_LWCS01000015.1"/>
</dbReference>
<keyword evidence="1" id="KW-0812">Transmembrane</keyword>
<organism evidence="2 3">
    <name type="scientific">Mycolicibacterium iranicum</name>
    <name type="common">Mycobacterium iranicum</name>
    <dbReference type="NCBI Taxonomy" id="912594"/>
    <lineage>
        <taxon>Bacteria</taxon>
        <taxon>Bacillati</taxon>
        <taxon>Actinomycetota</taxon>
        <taxon>Actinomycetes</taxon>
        <taxon>Mycobacteriales</taxon>
        <taxon>Mycobacteriaceae</taxon>
        <taxon>Mycolicibacterium</taxon>
    </lineage>
</organism>
<proteinExistence type="predicted"/>
<gene>
    <name evidence="2" type="ORF">A4X20_16105</name>
</gene>
<dbReference type="OrthoDB" id="4737921at2"/>
<evidence type="ECO:0000313" key="2">
    <source>
        <dbReference type="EMBL" id="OAN39876.1"/>
    </source>
</evidence>
<accession>A0A178M0E5</accession>
<reference evidence="2 3" key="1">
    <citation type="submission" date="2016-04" db="EMBL/GenBank/DDBJ databases">
        <title>Draft Genome Sequences of Staphylococcus capitis Strain H36, S. capitis Strain H65, S. cohnii Strain H62, S. hominis Strain H69, Mycobacterium iranicum Strain H39, Plantibacter sp. Strain H53, Pseudomonas oryzihabitans Strain H72, and Microbacterium sp. Strain H83, isolated from residential settings.</title>
        <authorList>
            <person name="Lymperopoulou D."/>
            <person name="Adams R.I."/>
            <person name="Lindow S."/>
            <person name="Coil D.A."/>
            <person name="Jospin G."/>
            <person name="Eisen J.A."/>
        </authorList>
    </citation>
    <scope>NUCLEOTIDE SEQUENCE [LARGE SCALE GENOMIC DNA]</scope>
    <source>
        <strain evidence="2 3">H39</strain>
    </source>
</reference>
<dbReference type="AlphaFoldDB" id="A0A178M0E5"/>